<dbReference type="RefSeq" id="WP_130590451.1">
    <property type="nucleotide sequence ID" value="NZ_CP034752.1"/>
</dbReference>
<dbReference type="OrthoDB" id="378644at2"/>
<name>A0A411WGN3_9GAMM</name>
<dbReference type="KEGG" id="prag:EKN56_02990"/>
<evidence type="ECO:0000313" key="3">
    <source>
        <dbReference type="Proteomes" id="UP000293154"/>
    </source>
</evidence>
<evidence type="ECO:0000259" key="1">
    <source>
        <dbReference type="Pfam" id="PF07157"/>
    </source>
</evidence>
<protein>
    <submittedName>
        <fullName evidence="2">Multidrug DMT transporter permease</fullName>
    </submittedName>
</protein>
<proteinExistence type="predicted"/>
<dbReference type="Pfam" id="PF07157">
    <property type="entry name" value="DNA_circ_N"/>
    <property type="match status" value="1"/>
</dbReference>
<reference evidence="2 3" key="1">
    <citation type="submission" date="2019-03" db="EMBL/GenBank/DDBJ databases">
        <title>Pragia sp. nov. isolated from the gut tract of Carduelis flavirostris.</title>
        <authorList>
            <person name="Ge Y."/>
        </authorList>
    </citation>
    <scope>NUCLEOTIDE SEQUENCE [LARGE SCALE GENOMIC DNA]</scope>
    <source>
        <strain evidence="2 3">CF-458</strain>
    </source>
</reference>
<keyword evidence="3" id="KW-1185">Reference proteome</keyword>
<gene>
    <name evidence="2" type="ORF">EKN56_02990</name>
</gene>
<organism evidence="2 3">
    <name type="scientific">Limnobaculum zhutongyuii</name>
    <dbReference type="NCBI Taxonomy" id="2498113"/>
    <lineage>
        <taxon>Bacteria</taxon>
        <taxon>Pseudomonadati</taxon>
        <taxon>Pseudomonadota</taxon>
        <taxon>Gammaproteobacteria</taxon>
        <taxon>Enterobacterales</taxon>
        <taxon>Budviciaceae</taxon>
        <taxon>Limnobaculum</taxon>
    </lineage>
</organism>
<dbReference type="InterPro" id="IPR009826">
    <property type="entry name" value="DNA_circ_N"/>
</dbReference>
<dbReference type="Proteomes" id="UP000293154">
    <property type="component" value="Chromosome"/>
</dbReference>
<dbReference type="AlphaFoldDB" id="A0A411WGN3"/>
<evidence type="ECO:0000313" key="2">
    <source>
        <dbReference type="EMBL" id="QBH95460.1"/>
    </source>
</evidence>
<feature type="domain" description="DNA circulation N-terminal" evidence="1">
    <location>
        <begin position="8"/>
        <end position="92"/>
    </location>
</feature>
<dbReference type="EMBL" id="CP034752">
    <property type="protein sequence ID" value="QBH95460.1"/>
    <property type="molecule type" value="Genomic_DNA"/>
</dbReference>
<accession>A0A411WGN3</accession>
<sequence>MAWSEYMLDASFRGVRFDVIQTRDSVSRSVAVHEYPYQDGGDVEDLGRQPRNSRMTALFWGDTYEQQLQAFIVALDTYGSAELIHPIFGSMPNMQCIEYGIDHTADNVDHCYVELVFLEATPGNPFFMQEFTLSKLDEILNKIQGLLDGLQGILDAVIAPLKTAQKYMAKIKALGSVMVNMVTVFRGDIVGFISSVKNFINYPGAFLSDLRSALDLTSLSSKSSTTNSITAYSDNTISDWKETKSQLNAIAAIPNAMITGETDAPVSMPAGATLDDIKELNAIVTAEVAAELTKNAVEILTDKEQLEKLSPDDIEMIVNDVRESLLNVIDQHRELYEPEMQSVSSSPTDIALRWQPVVLSLKDIALDVQNLGNAAIMARPPLVRRRIESDCNFHLLAHKLYGDYQRAAELYRLNPTIRDSNNIKQGDFIYAYAR</sequence>